<dbReference type="EMBL" id="PFPL01000068">
    <property type="protein sequence ID" value="PIZ94974.1"/>
    <property type="molecule type" value="Genomic_DNA"/>
</dbReference>
<comment type="similarity">
    <text evidence="1">Belongs to the GatC family.</text>
</comment>
<dbReference type="GO" id="GO:0050567">
    <property type="term" value="F:glutaminyl-tRNA synthase (glutamine-hydrolyzing) activity"/>
    <property type="evidence" value="ECO:0007669"/>
    <property type="project" value="UniProtKB-UniRule"/>
</dbReference>
<comment type="function">
    <text evidence="1">Allows the formation of correctly charged Asn-tRNA(Asn) or Gln-tRNA(Gln) through the transamidation of misacylated Asp-tRNA(Asn) or Glu-tRNA(Gln) in organisms which lack either or both of asparaginyl-tRNA or glutaminyl-tRNA synthetases. The reaction takes place in the presence of glutamine and ATP through an activated phospho-Asp-tRNA(Asn) or phospho-Glu-tRNA(Gln).</text>
</comment>
<dbReference type="GO" id="GO:0006450">
    <property type="term" value="P:regulation of translational fidelity"/>
    <property type="evidence" value="ECO:0007669"/>
    <property type="project" value="InterPro"/>
</dbReference>
<evidence type="ECO:0000313" key="3">
    <source>
        <dbReference type="Proteomes" id="UP000231453"/>
    </source>
</evidence>
<keyword evidence="1" id="KW-0648">Protein biosynthesis</keyword>
<evidence type="ECO:0000313" key="2">
    <source>
        <dbReference type="EMBL" id="PIZ94974.1"/>
    </source>
</evidence>
<reference evidence="3" key="1">
    <citation type="submission" date="2017-09" db="EMBL/GenBank/DDBJ databases">
        <title>Depth-based differentiation of microbial function through sediment-hosted aquifers and enrichment of novel symbionts in the deep terrestrial subsurface.</title>
        <authorList>
            <person name="Probst A.J."/>
            <person name="Ladd B."/>
            <person name="Jarett J.K."/>
            <person name="Geller-Mcgrath D.E."/>
            <person name="Sieber C.M.K."/>
            <person name="Emerson J.B."/>
            <person name="Anantharaman K."/>
            <person name="Thomas B.C."/>
            <person name="Malmstrom R."/>
            <person name="Stieglmeier M."/>
            <person name="Klingl A."/>
            <person name="Woyke T."/>
            <person name="Ryan C.M."/>
            <person name="Banfield J.F."/>
        </authorList>
    </citation>
    <scope>NUCLEOTIDE SEQUENCE [LARGE SCALE GENOMIC DNA]</scope>
</reference>
<gene>
    <name evidence="1" type="primary">gatC</name>
    <name evidence="2" type="ORF">COX80_05235</name>
</gene>
<keyword evidence="1" id="KW-0436">Ligase</keyword>
<dbReference type="GO" id="GO:0006412">
    <property type="term" value="P:translation"/>
    <property type="evidence" value="ECO:0007669"/>
    <property type="project" value="UniProtKB-UniRule"/>
</dbReference>
<comment type="catalytic activity">
    <reaction evidence="1">
        <text>L-aspartyl-tRNA(Asn) + L-glutamine + ATP + H2O = L-asparaginyl-tRNA(Asn) + L-glutamate + ADP + phosphate + 2 H(+)</text>
        <dbReference type="Rhea" id="RHEA:14513"/>
        <dbReference type="Rhea" id="RHEA-COMP:9674"/>
        <dbReference type="Rhea" id="RHEA-COMP:9677"/>
        <dbReference type="ChEBI" id="CHEBI:15377"/>
        <dbReference type="ChEBI" id="CHEBI:15378"/>
        <dbReference type="ChEBI" id="CHEBI:29985"/>
        <dbReference type="ChEBI" id="CHEBI:30616"/>
        <dbReference type="ChEBI" id="CHEBI:43474"/>
        <dbReference type="ChEBI" id="CHEBI:58359"/>
        <dbReference type="ChEBI" id="CHEBI:78515"/>
        <dbReference type="ChEBI" id="CHEBI:78516"/>
        <dbReference type="ChEBI" id="CHEBI:456216"/>
    </reaction>
</comment>
<dbReference type="GO" id="GO:0050566">
    <property type="term" value="F:asparaginyl-tRNA synthase (glutamine-hydrolyzing) activity"/>
    <property type="evidence" value="ECO:0007669"/>
    <property type="project" value="RHEA"/>
</dbReference>
<dbReference type="AlphaFoldDB" id="A0A2M7V874"/>
<dbReference type="EC" id="6.3.5.-" evidence="1"/>
<sequence>MKLEKEEIKQISTLSRLEIEEEKQEMYSDQLSTVFGYIKMLEEVDTEGVKETTQVTGLEDVVREDIVIASSEEKRQKLIALFPEKSGDLLKVDAVFDNSTEE</sequence>
<comment type="subunit">
    <text evidence="1">Heterotrimer of A, B and C subunits.</text>
</comment>
<protein>
    <recommendedName>
        <fullName evidence="1">Aspartyl/glutamyl-tRNA(Asn/Gln) amidotransferase subunit C</fullName>
        <shortName evidence="1">Asp/Glu-ADT subunit C</shortName>
        <ecNumber evidence="1">6.3.5.-</ecNumber>
    </recommendedName>
</protein>
<dbReference type="SUPFAM" id="SSF141000">
    <property type="entry name" value="Glu-tRNAGln amidotransferase C subunit"/>
    <property type="match status" value="1"/>
</dbReference>
<dbReference type="InterPro" id="IPR036113">
    <property type="entry name" value="Asp/Glu-ADT_sf_sub_c"/>
</dbReference>
<evidence type="ECO:0000256" key="1">
    <source>
        <dbReference type="HAMAP-Rule" id="MF_00122"/>
    </source>
</evidence>
<comment type="catalytic activity">
    <reaction evidence="1">
        <text>L-glutamyl-tRNA(Gln) + L-glutamine + ATP + H2O = L-glutaminyl-tRNA(Gln) + L-glutamate + ADP + phosphate + H(+)</text>
        <dbReference type="Rhea" id="RHEA:17521"/>
        <dbReference type="Rhea" id="RHEA-COMP:9681"/>
        <dbReference type="Rhea" id="RHEA-COMP:9684"/>
        <dbReference type="ChEBI" id="CHEBI:15377"/>
        <dbReference type="ChEBI" id="CHEBI:15378"/>
        <dbReference type="ChEBI" id="CHEBI:29985"/>
        <dbReference type="ChEBI" id="CHEBI:30616"/>
        <dbReference type="ChEBI" id="CHEBI:43474"/>
        <dbReference type="ChEBI" id="CHEBI:58359"/>
        <dbReference type="ChEBI" id="CHEBI:78520"/>
        <dbReference type="ChEBI" id="CHEBI:78521"/>
        <dbReference type="ChEBI" id="CHEBI:456216"/>
    </reaction>
</comment>
<keyword evidence="1" id="KW-0067">ATP-binding</keyword>
<keyword evidence="1" id="KW-0547">Nucleotide-binding</keyword>
<dbReference type="Proteomes" id="UP000231453">
    <property type="component" value="Unassembled WGS sequence"/>
</dbReference>
<dbReference type="Gene3D" id="1.10.20.60">
    <property type="entry name" value="Glu-tRNAGln amidotransferase C subunit, N-terminal domain"/>
    <property type="match status" value="1"/>
</dbReference>
<dbReference type="Pfam" id="PF02686">
    <property type="entry name" value="GatC"/>
    <property type="match status" value="1"/>
</dbReference>
<name>A0A2M7V874_9BACT</name>
<proteinExistence type="inferred from homology"/>
<dbReference type="HAMAP" id="MF_00122">
    <property type="entry name" value="GatC"/>
    <property type="match status" value="1"/>
</dbReference>
<accession>A0A2M7V874</accession>
<organism evidence="2 3">
    <name type="scientific">Candidatus Magasanikbacteria bacterium CG_4_10_14_0_2_um_filter_33_14</name>
    <dbReference type="NCBI Taxonomy" id="1974636"/>
    <lineage>
        <taxon>Bacteria</taxon>
        <taxon>Candidatus Magasanikiibacteriota</taxon>
    </lineage>
</organism>
<dbReference type="NCBIfam" id="TIGR00135">
    <property type="entry name" value="gatC"/>
    <property type="match status" value="1"/>
</dbReference>
<dbReference type="InterPro" id="IPR003837">
    <property type="entry name" value="GatC"/>
</dbReference>
<comment type="caution">
    <text evidence="2">The sequence shown here is derived from an EMBL/GenBank/DDBJ whole genome shotgun (WGS) entry which is preliminary data.</text>
</comment>
<dbReference type="GO" id="GO:0005524">
    <property type="term" value="F:ATP binding"/>
    <property type="evidence" value="ECO:0007669"/>
    <property type="project" value="UniProtKB-KW"/>
</dbReference>